<comment type="caution">
    <text evidence="6">The sequence shown here is derived from an EMBL/GenBank/DDBJ whole genome shotgun (WGS) entry which is preliminary data.</text>
</comment>
<dbReference type="AlphaFoldDB" id="U7Q941"/>
<dbReference type="EMBL" id="AUZM01000107">
    <property type="protein sequence ID" value="ERT04303.1"/>
    <property type="molecule type" value="Genomic_DNA"/>
</dbReference>
<gene>
    <name evidence="6" type="ORF">M595_5749</name>
</gene>
<evidence type="ECO:0000256" key="5">
    <source>
        <dbReference type="SAM" id="Phobius"/>
    </source>
</evidence>
<keyword evidence="7" id="KW-1185">Reference proteome</keyword>
<protein>
    <submittedName>
        <fullName evidence="6">Tic20-like family protein</fullName>
    </submittedName>
</protein>
<evidence type="ECO:0000256" key="3">
    <source>
        <dbReference type="ARBA" id="ARBA00022989"/>
    </source>
</evidence>
<name>U7Q941_9CYAN</name>
<evidence type="ECO:0000256" key="4">
    <source>
        <dbReference type="ARBA" id="ARBA00023136"/>
    </source>
</evidence>
<dbReference type="PROSITE" id="PS51257">
    <property type="entry name" value="PROKAR_LIPOPROTEIN"/>
    <property type="match status" value="1"/>
</dbReference>
<keyword evidence="2 5" id="KW-0812">Transmembrane</keyword>
<comment type="subcellular location">
    <subcellularLocation>
        <location evidence="1">Membrane</location>
        <topology evidence="1">Multi-pass membrane protein</topology>
    </subcellularLocation>
</comment>
<dbReference type="Proteomes" id="UP000017127">
    <property type="component" value="Unassembled WGS sequence"/>
</dbReference>
<accession>U7Q941</accession>
<evidence type="ECO:0000313" key="6">
    <source>
        <dbReference type="EMBL" id="ERT04303.1"/>
    </source>
</evidence>
<evidence type="ECO:0000256" key="1">
    <source>
        <dbReference type="ARBA" id="ARBA00004141"/>
    </source>
</evidence>
<keyword evidence="4 5" id="KW-0472">Membrane</keyword>
<reference evidence="6 7" key="1">
    <citation type="journal article" date="2013" name="Front. Microbiol.">
        <title>Comparative genomic analyses of the cyanobacterium, Lyngbya aestuarii BL J, a powerful hydrogen producer.</title>
        <authorList>
            <person name="Kothari A."/>
            <person name="Vaughn M."/>
            <person name="Garcia-Pichel F."/>
        </authorList>
    </citation>
    <scope>NUCLEOTIDE SEQUENCE [LARGE SCALE GENOMIC DNA]</scope>
    <source>
        <strain evidence="6 7">BL J</strain>
    </source>
</reference>
<keyword evidence="3 5" id="KW-1133">Transmembrane helix</keyword>
<feature type="transmembrane region" description="Helical" evidence="5">
    <location>
        <begin position="12"/>
        <end position="37"/>
    </location>
</feature>
<dbReference type="InterPro" id="IPR019109">
    <property type="entry name" value="MamF_MmsF"/>
</dbReference>
<evidence type="ECO:0000256" key="2">
    <source>
        <dbReference type="ARBA" id="ARBA00022692"/>
    </source>
</evidence>
<evidence type="ECO:0000313" key="7">
    <source>
        <dbReference type="Proteomes" id="UP000017127"/>
    </source>
</evidence>
<feature type="transmembrane region" description="Helical" evidence="5">
    <location>
        <begin position="57"/>
        <end position="77"/>
    </location>
</feature>
<proteinExistence type="predicted"/>
<dbReference type="OrthoDB" id="425405at2"/>
<feature type="transmembrane region" description="Helical" evidence="5">
    <location>
        <begin position="89"/>
        <end position="117"/>
    </location>
</feature>
<organism evidence="6 7">
    <name type="scientific">Lyngbya aestuarii BL J</name>
    <dbReference type="NCBI Taxonomy" id="1348334"/>
    <lineage>
        <taxon>Bacteria</taxon>
        <taxon>Bacillati</taxon>
        <taxon>Cyanobacteriota</taxon>
        <taxon>Cyanophyceae</taxon>
        <taxon>Oscillatoriophycideae</taxon>
        <taxon>Oscillatoriales</taxon>
        <taxon>Microcoleaceae</taxon>
        <taxon>Lyngbya</taxon>
    </lineage>
</organism>
<dbReference type="RefSeq" id="WP_023069434.1">
    <property type="nucleotide sequence ID" value="NZ_AUZM01000107.1"/>
</dbReference>
<dbReference type="PATRIC" id="fig|1348334.3.peg.5516"/>
<dbReference type="Pfam" id="PF09685">
    <property type="entry name" value="MamF_MmsF"/>
    <property type="match status" value="1"/>
</dbReference>
<sequence>MNEENKRILLSILCHGSIFFSCSIVSVAIPLAILYIFKDRVVRANAKEALNFHLTVFIWVIIAGIFILSLIMLYIGLTLVPLIGLLGRIMLYIGLILLLLFNLRIFIMPIIGIVAVMNEPSVPYRYPGIFRLIK</sequence>